<dbReference type="SUPFAM" id="SSF55326">
    <property type="entry name" value="PurM N-terminal domain-like"/>
    <property type="match status" value="1"/>
</dbReference>
<dbReference type="InterPro" id="IPR036676">
    <property type="entry name" value="PurM-like_C_sf"/>
</dbReference>
<comment type="pathway">
    <text evidence="1">Cofactor biosynthesis; thiamine diphosphate biosynthesis; thiamine diphosphate from thiamine phosphate: step 1/1.</text>
</comment>
<organism evidence="4 5">
    <name type="scientific">Candidatus Coatesbacteria bacterium 4484_99</name>
    <dbReference type="NCBI Taxonomy" id="1970774"/>
    <lineage>
        <taxon>Bacteria</taxon>
        <taxon>Candidatus Coatesiibacteriota</taxon>
    </lineage>
</organism>
<evidence type="ECO:0000313" key="4">
    <source>
        <dbReference type="EMBL" id="OQX90786.1"/>
    </source>
</evidence>
<comment type="caution">
    <text evidence="4">The sequence shown here is derived from an EMBL/GenBank/DDBJ whole genome shotgun (WGS) entry which is preliminary data.</text>
</comment>
<feature type="binding site" evidence="1">
    <location>
        <position position="322"/>
    </location>
    <ligand>
        <name>substrate</name>
    </ligand>
</feature>
<feature type="binding site" evidence="1">
    <location>
        <position position="43"/>
    </location>
    <ligand>
        <name>Mg(2+)</name>
        <dbReference type="ChEBI" id="CHEBI:18420"/>
        <label>2</label>
    </ligand>
</feature>
<dbReference type="InterPro" id="IPR036921">
    <property type="entry name" value="PurM-like_N_sf"/>
</dbReference>
<dbReference type="UniPathway" id="UPA00060">
    <property type="reaction ID" value="UER00142"/>
</dbReference>
<comment type="function">
    <text evidence="1">Catalyzes the ATP-dependent phosphorylation of thiamine-monophosphate (TMP) to form thiamine-pyrophosphate (TPP), the active form of vitamin B1.</text>
</comment>
<dbReference type="Gene3D" id="3.90.650.10">
    <property type="entry name" value="PurM-like C-terminal domain"/>
    <property type="match status" value="1"/>
</dbReference>
<keyword evidence="1" id="KW-0784">Thiamine biosynthesis</keyword>
<dbReference type="Pfam" id="PF02769">
    <property type="entry name" value="AIRS_C"/>
    <property type="match status" value="1"/>
</dbReference>
<comment type="caution">
    <text evidence="1">Lacks conserved residue(s) required for the propagation of feature annotation.</text>
</comment>
<feature type="binding site" evidence="1">
    <location>
        <position position="72"/>
    </location>
    <ligand>
        <name>Mg(2+)</name>
        <dbReference type="ChEBI" id="CHEBI:18420"/>
        <label>3</label>
    </ligand>
</feature>
<feature type="binding site" evidence="1">
    <location>
        <position position="267"/>
    </location>
    <ligand>
        <name>substrate</name>
    </ligand>
</feature>
<feature type="binding site" evidence="1">
    <location>
        <position position="120"/>
    </location>
    <ligand>
        <name>Mg(2+)</name>
        <dbReference type="ChEBI" id="CHEBI:18420"/>
        <label>1</label>
    </ligand>
</feature>
<keyword evidence="1" id="KW-0067">ATP-binding</keyword>
<dbReference type="InterPro" id="IPR010918">
    <property type="entry name" value="PurM-like_C_dom"/>
</dbReference>
<dbReference type="EMBL" id="NATQ01000028">
    <property type="protein sequence ID" value="OQX90786.1"/>
    <property type="molecule type" value="Genomic_DNA"/>
</dbReference>
<feature type="domain" description="PurM-like N-terminal" evidence="2">
    <location>
        <begin position="25"/>
        <end position="136"/>
    </location>
</feature>
<comment type="similarity">
    <text evidence="1">Belongs to the thiamine-monophosphate kinase family.</text>
</comment>
<dbReference type="HAMAP" id="MF_02128">
    <property type="entry name" value="TMP_kinase"/>
    <property type="match status" value="1"/>
</dbReference>
<dbReference type="GO" id="GO:0009030">
    <property type="term" value="F:thiamine-phosphate kinase activity"/>
    <property type="evidence" value="ECO:0007669"/>
    <property type="project" value="UniProtKB-UniRule"/>
</dbReference>
<proteinExistence type="inferred from homology"/>
<reference evidence="5" key="1">
    <citation type="submission" date="2017-03" db="EMBL/GenBank/DDBJ databases">
        <title>Novel pathways for hydrocarbon cycling and metabolic interdependencies in hydrothermal sediment communities.</title>
        <authorList>
            <person name="Dombrowski N."/>
            <person name="Seitz K."/>
            <person name="Teske A."/>
            <person name="Baker B."/>
        </authorList>
    </citation>
    <scope>NUCLEOTIDE SEQUENCE [LARGE SCALE GENOMIC DNA]</scope>
</reference>
<accession>A0A1W9S228</accession>
<feature type="binding site" evidence="1">
    <location>
        <begin position="119"/>
        <end position="120"/>
    </location>
    <ligand>
        <name>ATP</name>
        <dbReference type="ChEBI" id="CHEBI:30616"/>
    </ligand>
</feature>
<feature type="binding site" evidence="1">
    <location>
        <position position="27"/>
    </location>
    <ligand>
        <name>Mg(2+)</name>
        <dbReference type="ChEBI" id="CHEBI:18420"/>
        <label>4</label>
    </ligand>
</feature>
<evidence type="ECO:0000259" key="3">
    <source>
        <dbReference type="Pfam" id="PF02769"/>
    </source>
</evidence>
<dbReference type="Proteomes" id="UP000192611">
    <property type="component" value="Unassembled WGS sequence"/>
</dbReference>
<feature type="binding site" evidence="1">
    <location>
        <position position="50"/>
    </location>
    <ligand>
        <name>substrate</name>
    </ligand>
</feature>
<feature type="binding site" evidence="1">
    <location>
        <position position="214"/>
    </location>
    <ligand>
        <name>Mg(2+)</name>
        <dbReference type="ChEBI" id="CHEBI:18420"/>
        <label>3</label>
    </ligand>
</feature>
<evidence type="ECO:0000256" key="1">
    <source>
        <dbReference type="HAMAP-Rule" id="MF_02128"/>
    </source>
</evidence>
<dbReference type="Pfam" id="PF00586">
    <property type="entry name" value="AIRS"/>
    <property type="match status" value="1"/>
</dbReference>
<dbReference type="PANTHER" id="PTHR30270:SF0">
    <property type="entry name" value="THIAMINE-MONOPHOSPHATE KINASE"/>
    <property type="match status" value="1"/>
</dbReference>
<dbReference type="NCBIfam" id="TIGR01379">
    <property type="entry name" value="thiL"/>
    <property type="match status" value="1"/>
</dbReference>
<feature type="binding site" evidence="1">
    <location>
        <position position="27"/>
    </location>
    <ligand>
        <name>Mg(2+)</name>
        <dbReference type="ChEBI" id="CHEBI:18420"/>
        <label>3</label>
    </ligand>
</feature>
<feature type="domain" description="PurM-like C-terminal" evidence="3">
    <location>
        <begin position="150"/>
        <end position="308"/>
    </location>
</feature>
<dbReference type="PIRSF" id="PIRSF005303">
    <property type="entry name" value="Thiam_monoph_kin"/>
    <property type="match status" value="1"/>
</dbReference>
<dbReference type="InterPro" id="IPR006283">
    <property type="entry name" value="ThiL-like"/>
</dbReference>
<dbReference type="PANTHER" id="PTHR30270">
    <property type="entry name" value="THIAMINE-MONOPHOSPHATE KINASE"/>
    <property type="match status" value="1"/>
</dbReference>
<gene>
    <name evidence="1" type="primary">thiL</name>
    <name evidence="4" type="ORF">B6D57_02030</name>
</gene>
<dbReference type="InterPro" id="IPR016188">
    <property type="entry name" value="PurM-like_N"/>
</dbReference>
<feature type="binding site" evidence="1">
    <location>
        <position position="217"/>
    </location>
    <ligand>
        <name>Mg(2+)</name>
        <dbReference type="ChEBI" id="CHEBI:18420"/>
        <label>5</label>
    </ligand>
</feature>
<dbReference type="EC" id="2.7.4.16" evidence="1"/>
<dbReference type="GO" id="GO:0009228">
    <property type="term" value="P:thiamine biosynthetic process"/>
    <property type="evidence" value="ECO:0007669"/>
    <property type="project" value="UniProtKB-KW"/>
</dbReference>
<dbReference type="GO" id="GO:0009229">
    <property type="term" value="P:thiamine diphosphate biosynthetic process"/>
    <property type="evidence" value="ECO:0007669"/>
    <property type="project" value="UniProtKB-UniRule"/>
</dbReference>
<feature type="binding site" evidence="1">
    <location>
        <position position="72"/>
    </location>
    <ligand>
        <name>Mg(2+)</name>
        <dbReference type="ChEBI" id="CHEBI:18420"/>
        <label>2</label>
    </ligand>
</feature>
<dbReference type="GO" id="GO:0005524">
    <property type="term" value="F:ATP binding"/>
    <property type="evidence" value="ECO:0007669"/>
    <property type="project" value="UniProtKB-UniRule"/>
</dbReference>
<feature type="binding site" evidence="1">
    <location>
        <position position="144"/>
    </location>
    <ligand>
        <name>ATP</name>
        <dbReference type="ChEBI" id="CHEBI:30616"/>
    </ligand>
</feature>
<keyword evidence="1" id="KW-0547">Nucleotide-binding</keyword>
<keyword evidence="1" id="KW-0479">Metal-binding</keyword>
<comment type="catalytic activity">
    <reaction evidence="1">
        <text>thiamine phosphate + ATP = thiamine diphosphate + ADP</text>
        <dbReference type="Rhea" id="RHEA:15913"/>
        <dbReference type="ChEBI" id="CHEBI:30616"/>
        <dbReference type="ChEBI" id="CHEBI:37575"/>
        <dbReference type="ChEBI" id="CHEBI:58937"/>
        <dbReference type="ChEBI" id="CHEBI:456216"/>
        <dbReference type="EC" id="2.7.4.16"/>
    </reaction>
</comment>
<feature type="binding site" evidence="1">
    <location>
        <position position="43"/>
    </location>
    <ligand>
        <name>Mg(2+)</name>
        <dbReference type="ChEBI" id="CHEBI:18420"/>
        <label>1</label>
    </ligand>
</feature>
<dbReference type="SUPFAM" id="SSF56042">
    <property type="entry name" value="PurM C-terminal domain-like"/>
    <property type="match status" value="1"/>
</dbReference>
<keyword evidence="1" id="KW-0460">Magnesium</keyword>
<comment type="miscellaneous">
    <text evidence="1">Reaction mechanism of ThiL seems to utilize a direct, inline transfer of the gamma-phosphate of ATP to TMP rather than a phosphorylated enzyme intermediate.</text>
</comment>
<keyword evidence="1 4" id="KW-0418">Kinase</keyword>
<feature type="binding site" evidence="1">
    <location>
        <position position="72"/>
    </location>
    <ligand>
        <name>Mg(2+)</name>
        <dbReference type="ChEBI" id="CHEBI:18420"/>
        <label>4</label>
    </ligand>
</feature>
<evidence type="ECO:0000313" key="5">
    <source>
        <dbReference type="Proteomes" id="UP000192611"/>
    </source>
</evidence>
<keyword evidence="1" id="KW-0808">Transferase</keyword>
<dbReference type="GO" id="GO:0000287">
    <property type="term" value="F:magnesium ion binding"/>
    <property type="evidence" value="ECO:0007669"/>
    <property type="project" value="UniProtKB-UniRule"/>
</dbReference>
<name>A0A1W9S228_9BACT</name>
<dbReference type="CDD" id="cd02194">
    <property type="entry name" value="ThiL"/>
    <property type="match status" value="1"/>
</dbReference>
<dbReference type="AlphaFoldDB" id="A0A1W9S228"/>
<feature type="binding site" evidence="1">
    <location>
        <position position="41"/>
    </location>
    <ligand>
        <name>Mg(2+)</name>
        <dbReference type="ChEBI" id="CHEBI:18420"/>
        <label>4</label>
    </ligand>
</feature>
<protein>
    <recommendedName>
        <fullName evidence="1">Thiamine-monophosphate kinase</fullName>
        <shortName evidence="1">TMP kinase</shortName>
        <shortName evidence="1">Thiamine-phosphate kinase</shortName>
        <ecNumber evidence="1">2.7.4.16</ecNumber>
    </recommendedName>
</protein>
<feature type="binding site" evidence="1">
    <location>
        <position position="216"/>
    </location>
    <ligand>
        <name>ATP</name>
        <dbReference type="ChEBI" id="CHEBI:30616"/>
    </ligand>
</feature>
<dbReference type="Gene3D" id="3.30.1330.10">
    <property type="entry name" value="PurM-like, N-terminal domain"/>
    <property type="match status" value="1"/>
</dbReference>
<sequence length="327" mass="36146">MKEDEIIRLVASRLYGEGENPLYPGDDSFVVDLKEGRYVITCDQYIEGVHFGGDYFTYQEMAVRAVYATVSDICAMGAKPQFYMLCLGLPPNVDMDVVEQIAEGLYRAQEALNIKCIAGDTTSSKSVNLSVFCFGISEGRVLQRSRVNVNDDIYISGEIGLSYVGLELLKGGLNRKSAEAERWGRAIERHITPLPRVELGLSLAERGIANACIDTSDSLSICLNHLSASSGVGIEIDRDTLPISSELIRFSEMKDFDLLEVALYAGEDYELLFTTSNSKSEEIDNLSRKLGIRLTRVGRAFEGEGVYLIGMGERLKIEAKGFSHFGR</sequence>
<evidence type="ECO:0000259" key="2">
    <source>
        <dbReference type="Pfam" id="PF00586"/>
    </source>
</evidence>